<dbReference type="OMA" id="HECKRRI"/>
<keyword evidence="2" id="KW-0963">Cytoplasm</keyword>
<dbReference type="FunFam" id="3.30.200.20:FF:000106">
    <property type="entry name" value="serine/threonine-protein kinase TBK1 isoform X1"/>
    <property type="match status" value="1"/>
</dbReference>
<comment type="caution">
    <text evidence="11">The sequence shown here is derived from an EMBL/GenBank/DDBJ whole genome shotgun (WGS) entry which is preliminary data.</text>
</comment>
<dbReference type="InterPro" id="IPR041087">
    <property type="entry name" value="TBK1_ULD"/>
</dbReference>
<sequence length="818" mass="92224">MSYLRGSANYVWCTTSVLGKGATGAVFQGVSKHDGEPVAVKTFNQLSHMRPQEVQVREFEVLKKVKHENIVKLLAIEEEQDGRGKVIVMELCTGGSLFNILDDPENMYGLAEDEFLLVLEHLSAGMKHLRDNNLVHRDLKPGNIMKFVAEDGRIIYKLTDFGAARELEEDQEFVSLYGTEEYLHPDLYERAVLRKPVGKTFGASVDLWSIGVTLYHVATGNLPFRPYGGRKNKEMMYYITTKKESGVISGCQTTENGPVEWKRDMPNSCQLSAGLKILVTPLLAGLMEVDPRKRLSFDNFFAAVQNVLCRKRVHIFFVNKIQSLRVYMDLEEHKTLTNFQCLIMEQTDIPPENQVILYKDSTLESILDNGRKSNSSIPNTSDDTPLILCHRENNNVSLDWDTKDLPKFTAFPNLVNVENDASLAKHICGVGYSYRRRVEKICRSVSLINEAVRTISKVIVSELSSVSKEGSQLQTVIQSITQQLGLMIQFQKVCQSFVSALPHTGDKGAHDKVDSMGQLSELQQTEFRSLSAHLLTLEQPIKQLHSRFVENGVLMAEWEEVTSGVKDISRASIKGATHVTKLRDSWQHLLRDRATRNLTYNDEQFHILERIKMQEKSKCLAELLNEECQLTIVRLTEVLSDWYKTSQAAFIQTEILTKDTVQFEETLHLYLLRLKDAVDTYQLDMVGLSGGLKPFSQRPASGSNRPSLHNGVDNCDKSLAESVDVGYPANGRRSSHRSRKEYVKTFNRGLKELTNVQEEVWTILKENAELVNQFQTLTLSLLSPAEGVVSYDSNSSSTRNSLSKNDSSDLSNKSSGSM</sequence>
<dbReference type="SUPFAM" id="SSF56112">
    <property type="entry name" value="Protein kinase-like (PK-like)"/>
    <property type="match status" value="1"/>
</dbReference>
<dbReference type="OrthoDB" id="10013850at2759"/>
<dbReference type="GO" id="GO:0004674">
    <property type="term" value="F:protein serine/threonine kinase activity"/>
    <property type="evidence" value="ECO:0007669"/>
    <property type="project" value="UniProtKB-KW"/>
</dbReference>
<dbReference type="GO" id="GO:0006950">
    <property type="term" value="P:response to stress"/>
    <property type="evidence" value="ECO:0007669"/>
    <property type="project" value="UniProtKB-ARBA"/>
</dbReference>
<dbReference type="Gene3D" id="3.30.200.20">
    <property type="entry name" value="Phosphorylase Kinase, domain 1"/>
    <property type="match status" value="1"/>
</dbReference>
<dbReference type="PROSITE" id="PS00107">
    <property type="entry name" value="PROTEIN_KINASE_ATP"/>
    <property type="match status" value="1"/>
</dbReference>
<keyword evidence="12" id="KW-1185">Reference proteome</keyword>
<comment type="subcellular location">
    <subcellularLocation>
        <location evidence="1">Cytoplasm</location>
    </subcellularLocation>
</comment>
<dbReference type="Gene3D" id="1.10.510.10">
    <property type="entry name" value="Transferase(Phosphotransferase) domain 1"/>
    <property type="match status" value="1"/>
</dbReference>
<evidence type="ECO:0000313" key="12">
    <source>
        <dbReference type="Proteomes" id="UP000198287"/>
    </source>
</evidence>
<evidence type="ECO:0000256" key="7">
    <source>
        <dbReference type="ARBA" id="ARBA00022840"/>
    </source>
</evidence>
<dbReference type="InterPro" id="IPR051180">
    <property type="entry name" value="IKK"/>
</dbReference>
<keyword evidence="6 11" id="KW-0418">Kinase</keyword>
<evidence type="ECO:0000256" key="9">
    <source>
        <dbReference type="SAM" id="MobiDB-lite"/>
    </source>
</evidence>
<evidence type="ECO:0000256" key="4">
    <source>
        <dbReference type="ARBA" id="ARBA00022679"/>
    </source>
</evidence>
<dbReference type="GO" id="GO:0045089">
    <property type="term" value="P:positive regulation of innate immune response"/>
    <property type="evidence" value="ECO:0007669"/>
    <property type="project" value="UniProtKB-ARBA"/>
</dbReference>
<dbReference type="SMART" id="SM00220">
    <property type="entry name" value="S_TKc"/>
    <property type="match status" value="1"/>
</dbReference>
<dbReference type="Gene3D" id="3.10.20.90">
    <property type="entry name" value="Phosphatidylinositol 3-kinase Catalytic Subunit, Chain A, domain 1"/>
    <property type="match status" value="1"/>
</dbReference>
<feature type="compositionally biased region" description="Low complexity" evidence="9">
    <location>
        <begin position="790"/>
        <end position="818"/>
    </location>
</feature>
<gene>
    <name evidence="11" type="ORF">Fcan01_03685</name>
</gene>
<keyword evidence="7 8" id="KW-0067">ATP-binding</keyword>
<dbReference type="PANTHER" id="PTHR22969:SF15">
    <property type="entry name" value="FI05319P"/>
    <property type="match status" value="1"/>
</dbReference>
<dbReference type="AlphaFoldDB" id="A0A226F2R1"/>
<dbReference type="Pfam" id="PF18394">
    <property type="entry name" value="TBK1_CCD1"/>
    <property type="match status" value="1"/>
</dbReference>
<dbReference type="InterPro" id="IPR017441">
    <property type="entry name" value="Protein_kinase_ATP_BS"/>
</dbReference>
<dbReference type="GO" id="GO:0009967">
    <property type="term" value="P:positive regulation of signal transduction"/>
    <property type="evidence" value="ECO:0007669"/>
    <property type="project" value="UniProtKB-ARBA"/>
</dbReference>
<dbReference type="Pfam" id="PF00069">
    <property type="entry name" value="Pkinase"/>
    <property type="match status" value="1"/>
</dbReference>
<keyword evidence="3" id="KW-0723">Serine/threonine-protein kinase</keyword>
<keyword evidence="4" id="KW-0808">Transferase</keyword>
<evidence type="ECO:0000256" key="8">
    <source>
        <dbReference type="PROSITE-ProRule" id="PRU10141"/>
    </source>
</evidence>
<evidence type="ECO:0000259" key="10">
    <source>
        <dbReference type="PROSITE" id="PS50011"/>
    </source>
</evidence>
<protein>
    <submittedName>
        <fullName evidence="11">Serine/threonine-protein kinase TBK1</fullName>
    </submittedName>
</protein>
<proteinExistence type="predicted"/>
<dbReference type="GO" id="GO:0005524">
    <property type="term" value="F:ATP binding"/>
    <property type="evidence" value="ECO:0007669"/>
    <property type="project" value="UniProtKB-UniRule"/>
</dbReference>
<evidence type="ECO:0000256" key="6">
    <source>
        <dbReference type="ARBA" id="ARBA00022777"/>
    </source>
</evidence>
<dbReference type="Pfam" id="PF18396">
    <property type="entry name" value="TBK1_ULD"/>
    <property type="match status" value="1"/>
</dbReference>
<keyword evidence="5 8" id="KW-0547">Nucleotide-binding</keyword>
<organism evidence="11 12">
    <name type="scientific">Folsomia candida</name>
    <name type="common">Springtail</name>
    <dbReference type="NCBI Taxonomy" id="158441"/>
    <lineage>
        <taxon>Eukaryota</taxon>
        <taxon>Metazoa</taxon>
        <taxon>Ecdysozoa</taxon>
        <taxon>Arthropoda</taxon>
        <taxon>Hexapoda</taxon>
        <taxon>Collembola</taxon>
        <taxon>Entomobryomorpha</taxon>
        <taxon>Isotomoidea</taxon>
        <taxon>Isotomidae</taxon>
        <taxon>Proisotominae</taxon>
        <taxon>Folsomia</taxon>
    </lineage>
</organism>
<evidence type="ECO:0000313" key="11">
    <source>
        <dbReference type="EMBL" id="OXA63461.1"/>
    </source>
</evidence>
<dbReference type="EMBL" id="LNIX01000001">
    <property type="protein sequence ID" value="OXA63461.1"/>
    <property type="molecule type" value="Genomic_DNA"/>
</dbReference>
<dbReference type="InterPro" id="IPR011009">
    <property type="entry name" value="Kinase-like_dom_sf"/>
</dbReference>
<accession>A0A226F2R1</accession>
<dbReference type="FunFam" id="1.10.510.10:FF:000100">
    <property type="entry name" value="inhibitor of nuclear factor kappa-B kinase subunit epsilon"/>
    <property type="match status" value="1"/>
</dbReference>
<dbReference type="InterPro" id="IPR000719">
    <property type="entry name" value="Prot_kinase_dom"/>
</dbReference>
<dbReference type="InterPro" id="IPR041309">
    <property type="entry name" value="TBK1_CC1"/>
</dbReference>
<dbReference type="Proteomes" id="UP000198287">
    <property type="component" value="Unassembled WGS sequence"/>
</dbReference>
<evidence type="ECO:0000256" key="5">
    <source>
        <dbReference type="ARBA" id="ARBA00022741"/>
    </source>
</evidence>
<reference evidence="11 12" key="1">
    <citation type="submission" date="2015-12" db="EMBL/GenBank/DDBJ databases">
        <title>The genome of Folsomia candida.</title>
        <authorList>
            <person name="Faddeeva A."/>
            <person name="Derks M.F."/>
            <person name="Anvar Y."/>
            <person name="Smit S."/>
            <person name="Van Straalen N."/>
            <person name="Roelofs D."/>
        </authorList>
    </citation>
    <scope>NUCLEOTIDE SEQUENCE [LARGE SCALE GENOMIC DNA]</scope>
    <source>
        <strain evidence="11 12">VU population</strain>
        <tissue evidence="11">Whole body</tissue>
    </source>
</reference>
<dbReference type="Gene3D" id="1.20.1270.420">
    <property type="match status" value="1"/>
</dbReference>
<dbReference type="STRING" id="158441.A0A226F2R1"/>
<evidence type="ECO:0000256" key="2">
    <source>
        <dbReference type="ARBA" id="ARBA00022490"/>
    </source>
</evidence>
<feature type="domain" description="Protein kinase" evidence="10">
    <location>
        <begin position="12"/>
        <end position="317"/>
    </location>
</feature>
<feature type="binding site" evidence="8">
    <location>
        <position position="41"/>
    </location>
    <ligand>
        <name>ATP</name>
        <dbReference type="ChEBI" id="CHEBI:30616"/>
    </ligand>
</feature>
<evidence type="ECO:0000256" key="3">
    <source>
        <dbReference type="ARBA" id="ARBA00022527"/>
    </source>
</evidence>
<feature type="region of interest" description="Disordered" evidence="9">
    <location>
        <begin position="788"/>
        <end position="818"/>
    </location>
</feature>
<dbReference type="PROSITE" id="PS50011">
    <property type="entry name" value="PROTEIN_KINASE_DOM"/>
    <property type="match status" value="1"/>
</dbReference>
<dbReference type="GO" id="GO:0010628">
    <property type="term" value="P:positive regulation of gene expression"/>
    <property type="evidence" value="ECO:0007669"/>
    <property type="project" value="UniProtKB-ARBA"/>
</dbReference>
<dbReference type="PANTHER" id="PTHR22969">
    <property type="entry name" value="IKB KINASE"/>
    <property type="match status" value="1"/>
</dbReference>
<evidence type="ECO:0000256" key="1">
    <source>
        <dbReference type="ARBA" id="ARBA00004496"/>
    </source>
</evidence>
<dbReference type="GO" id="GO:0005737">
    <property type="term" value="C:cytoplasm"/>
    <property type="evidence" value="ECO:0007669"/>
    <property type="project" value="UniProtKB-SubCell"/>
</dbReference>
<name>A0A226F2R1_FOLCA</name>